<dbReference type="HOGENOM" id="CLU_052068_0_1_1"/>
<name>A0A066XC52_COLSU</name>
<organism evidence="2 3">
    <name type="scientific">Colletotrichum sublineola</name>
    <name type="common">Sorghum anthracnose fungus</name>
    <dbReference type="NCBI Taxonomy" id="1173701"/>
    <lineage>
        <taxon>Eukaryota</taxon>
        <taxon>Fungi</taxon>
        <taxon>Dikarya</taxon>
        <taxon>Ascomycota</taxon>
        <taxon>Pezizomycotina</taxon>
        <taxon>Sordariomycetes</taxon>
        <taxon>Hypocreomycetidae</taxon>
        <taxon>Glomerellales</taxon>
        <taxon>Glomerellaceae</taxon>
        <taxon>Colletotrichum</taxon>
        <taxon>Colletotrichum graminicola species complex</taxon>
    </lineage>
</organism>
<reference evidence="3" key="1">
    <citation type="journal article" date="2014" name="Genome Announc.">
        <title>Draft genome sequence of Colletotrichum sublineola, a destructive pathogen of cultivated sorghum.</title>
        <authorList>
            <person name="Baroncelli R."/>
            <person name="Sanz-Martin J.M."/>
            <person name="Rech G.E."/>
            <person name="Sukno S.A."/>
            <person name="Thon M.R."/>
        </authorList>
    </citation>
    <scope>NUCLEOTIDE SEQUENCE [LARGE SCALE GENOMIC DNA]</scope>
    <source>
        <strain evidence="3">TX430BB</strain>
    </source>
</reference>
<comment type="caution">
    <text evidence="2">The sequence shown here is derived from an EMBL/GenBank/DDBJ whole genome shotgun (WGS) entry which is preliminary data.</text>
</comment>
<keyword evidence="3" id="KW-1185">Reference proteome</keyword>
<dbReference type="OrthoDB" id="5343483at2759"/>
<gene>
    <name evidence="2" type="ORF">CSUB01_11616</name>
</gene>
<dbReference type="Proteomes" id="UP000027238">
    <property type="component" value="Unassembled WGS sequence"/>
</dbReference>
<feature type="compositionally biased region" description="Low complexity" evidence="1">
    <location>
        <begin position="81"/>
        <end position="94"/>
    </location>
</feature>
<proteinExistence type="predicted"/>
<feature type="region of interest" description="Disordered" evidence="1">
    <location>
        <begin position="67"/>
        <end position="117"/>
    </location>
</feature>
<protein>
    <submittedName>
        <fullName evidence="2">Uncharacterized protein</fullName>
    </submittedName>
</protein>
<dbReference type="EMBL" id="JMSE01000899">
    <property type="protein sequence ID" value="KDN66743.1"/>
    <property type="molecule type" value="Genomic_DNA"/>
</dbReference>
<accession>A0A066XC52</accession>
<evidence type="ECO:0000256" key="1">
    <source>
        <dbReference type="SAM" id="MobiDB-lite"/>
    </source>
</evidence>
<evidence type="ECO:0000313" key="3">
    <source>
        <dbReference type="Proteomes" id="UP000027238"/>
    </source>
</evidence>
<dbReference type="AlphaFoldDB" id="A0A066XC52"/>
<sequence>MSAFSSPPQTPRQEQDTVTFSSLSIESILRSFPRERLLVPPLHWTARQLELLSCTFLDSDSNSLPFPLSPHNEVHHRSDSAEPPSSSDSQVNSSTQGITDSSSSSPQRPDRASQSRLVRQVRTLACGQHPAFKEAAIEAILSASKIEQTRLPGRSARPSRAALALYLRRIAQLTPSNPRHEPYIAALLIATAQSQQRHLARVSHVPDKFPVRCPSGPINPLSSLLLLTHDPVDQVHVLLGDVKDKSYMTLYSADIPRVALERLSNLRKAPGLADPEIAIRLSDIPFQPYASFQERLVQAVIPQSSGLGNQT</sequence>
<evidence type="ECO:0000313" key="2">
    <source>
        <dbReference type="EMBL" id="KDN66743.1"/>
    </source>
</evidence>
<dbReference type="eggNOG" id="ENOG502RASJ">
    <property type="taxonomic scope" value="Eukaryota"/>
</dbReference>
<dbReference type="OMA" id="HEPYIAA"/>